<evidence type="ECO:0000256" key="11">
    <source>
        <dbReference type="SAM" id="MobiDB-lite"/>
    </source>
</evidence>
<evidence type="ECO:0000256" key="10">
    <source>
        <dbReference type="RuleBase" id="RU004181"/>
    </source>
</evidence>
<evidence type="ECO:0000256" key="2">
    <source>
        <dbReference type="ARBA" id="ARBA00022475"/>
    </source>
</evidence>
<dbReference type="NCBIfam" id="TIGR00077">
    <property type="entry name" value="lspA"/>
    <property type="match status" value="1"/>
</dbReference>
<keyword evidence="3 9" id="KW-0645">Protease</keyword>
<evidence type="ECO:0000313" key="12">
    <source>
        <dbReference type="EMBL" id="SMG49319.1"/>
    </source>
</evidence>
<evidence type="ECO:0000256" key="6">
    <source>
        <dbReference type="ARBA" id="ARBA00022801"/>
    </source>
</evidence>
<dbReference type="UniPathway" id="UPA00665"/>
<evidence type="ECO:0000256" key="1">
    <source>
        <dbReference type="ARBA" id="ARBA00006139"/>
    </source>
</evidence>
<dbReference type="PANTHER" id="PTHR33695">
    <property type="entry name" value="LIPOPROTEIN SIGNAL PEPTIDASE"/>
    <property type="match status" value="1"/>
</dbReference>
<comment type="function">
    <text evidence="9">This protein specifically catalyzes the removal of signal peptides from prolipoproteins.</text>
</comment>
<keyword evidence="8 9" id="KW-0472">Membrane</keyword>
<dbReference type="Pfam" id="PF01252">
    <property type="entry name" value="Peptidase_A8"/>
    <property type="match status" value="1"/>
</dbReference>
<gene>
    <name evidence="9" type="primary">lspA</name>
    <name evidence="12" type="ORF">SAMN06296010_3380</name>
</gene>
<keyword evidence="13" id="KW-1185">Reference proteome</keyword>
<comment type="pathway">
    <text evidence="9">Protein modification; lipoprotein biosynthesis (signal peptide cleavage).</text>
</comment>
<feature type="transmembrane region" description="Helical" evidence="9">
    <location>
        <begin position="9"/>
        <end position="27"/>
    </location>
</feature>
<comment type="subcellular location">
    <subcellularLocation>
        <location evidence="9">Cell membrane</location>
        <topology evidence="9">Multi-pass membrane protein</topology>
    </subcellularLocation>
</comment>
<evidence type="ECO:0000256" key="5">
    <source>
        <dbReference type="ARBA" id="ARBA00022750"/>
    </source>
</evidence>
<feature type="transmembrane region" description="Helical" evidence="9">
    <location>
        <begin position="133"/>
        <end position="159"/>
    </location>
</feature>
<dbReference type="EMBL" id="FXAY01000008">
    <property type="protein sequence ID" value="SMG49319.1"/>
    <property type="molecule type" value="Genomic_DNA"/>
</dbReference>
<keyword evidence="7 9" id="KW-1133">Transmembrane helix</keyword>
<keyword evidence="5 9" id="KW-0064">Aspartyl protease</keyword>
<comment type="catalytic activity">
    <reaction evidence="9">
        <text>Release of signal peptides from bacterial membrane prolipoproteins. Hydrolyzes -Xaa-Yaa-Zaa-|-(S,diacylglyceryl)Cys-, in which Xaa is hydrophobic (preferably Leu), and Yaa (Ala or Ser) and Zaa (Gly or Ala) have small, neutral side chains.</text>
        <dbReference type="EC" id="3.4.23.36"/>
    </reaction>
</comment>
<evidence type="ECO:0000313" key="13">
    <source>
        <dbReference type="Proteomes" id="UP000193244"/>
    </source>
</evidence>
<keyword evidence="6 9" id="KW-0378">Hydrolase</keyword>
<reference evidence="13" key="1">
    <citation type="submission" date="2017-04" db="EMBL/GenBank/DDBJ databases">
        <authorList>
            <person name="Varghese N."/>
            <person name="Submissions S."/>
        </authorList>
    </citation>
    <scope>NUCLEOTIDE SEQUENCE [LARGE SCALE GENOMIC DNA]</scope>
    <source>
        <strain evidence="13">VKM Ac-2510</strain>
    </source>
</reference>
<proteinExistence type="inferred from homology"/>
<feature type="active site" evidence="9">
    <location>
        <position position="129"/>
    </location>
</feature>
<evidence type="ECO:0000256" key="8">
    <source>
        <dbReference type="ARBA" id="ARBA00023136"/>
    </source>
</evidence>
<keyword evidence="2 9" id="KW-1003">Cell membrane</keyword>
<dbReference type="GO" id="GO:0004190">
    <property type="term" value="F:aspartic-type endopeptidase activity"/>
    <property type="evidence" value="ECO:0007669"/>
    <property type="project" value="UniProtKB-UniRule"/>
</dbReference>
<dbReference type="STRING" id="150121.SAMN06296010_3380"/>
<dbReference type="RefSeq" id="WP_228515455.1">
    <property type="nucleotide sequence ID" value="NZ_FXAY01000008.1"/>
</dbReference>
<evidence type="ECO:0000256" key="3">
    <source>
        <dbReference type="ARBA" id="ARBA00022670"/>
    </source>
</evidence>
<protein>
    <recommendedName>
        <fullName evidence="9">Lipoprotein signal peptidase</fullName>
        <ecNumber evidence="9">3.4.23.36</ecNumber>
    </recommendedName>
    <alternativeName>
        <fullName evidence="9">Prolipoprotein signal peptidase</fullName>
    </alternativeName>
    <alternativeName>
        <fullName evidence="9">Signal peptidase II</fullName>
        <shortName evidence="9">SPase II</shortName>
    </alternativeName>
</protein>
<dbReference type="InterPro" id="IPR001872">
    <property type="entry name" value="Peptidase_A8"/>
</dbReference>
<evidence type="ECO:0000256" key="7">
    <source>
        <dbReference type="ARBA" id="ARBA00022989"/>
    </source>
</evidence>
<dbReference type="GO" id="GO:0005886">
    <property type="term" value="C:plasma membrane"/>
    <property type="evidence" value="ECO:0007669"/>
    <property type="project" value="UniProtKB-SubCell"/>
</dbReference>
<comment type="similarity">
    <text evidence="1 9 10">Belongs to the peptidase A8 family.</text>
</comment>
<sequence length="192" mass="20608">MEARTAAKASPRVLIVLVLVAIAAFILDQGSKYLVVTTLKPDEVVPVLGDLLQFQFVKNPGAAFSIGNAYTWIFSILASAVTVFIVWFARRIRSLGWAIVFGLLLGGVLGNLTDRLFREPGFGVGHVVDFLRIPLLPAIFNIADTAIVVSMGLFLILTLRGIGLDGSRPVRPGDEESDELRESSATAPGEAS</sequence>
<name>A0A1X7L818_9MICO</name>
<dbReference type="GO" id="GO:0006508">
    <property type="term" value="P:proteolysis"/>
    <property type="evidence" value="ECO:0007669"/>
    <property type="project" value="UniProtKB-KW"/>
</dbReference>
<keyword evidence="4 9" id="KW-0812">Transmembrane</keyword>
<dbReference type="PRINTS" id="PR00781">
    <property type="entry name" value="LIPOSIGPTASE"/>
</dbReference>
<feature type="active site" evidence="9">
    <location>
        <position position="144"/>
    </location>
</feature>
<feature type="transmembrane region" description="Helical" evidence="9">
    <location>
        <begin position="69"/>
        <end position="88"/>
    </location>
</feature>
<feature type="transmembrane region" description="Helical" evidence="9">
    <location>
        <begin position="95"/>
        <end position="113"/>
    </location>
</feature>
<evidence type="ECO:0000256" key="9">
    <source>
        <dbReference type="HAMAP-Rule" id="MF_00161"/>
    </source>
</evidence>
<dbReference type="HAMAP" id="MF_00161">
    <property type="entry name" value="LspA"/>
    <property type="match status" value="1"/>
</dbReference>
<feature type="region of interest" description="Disordered" evidence="11">
    <location>
        <begin position="169"/>
        <end position="192"/>
    </location>
</feature>
<dbReference type="PANTHER" id="PTHR33695:SF1">
    <property type="entry name" value="LIPOPROTEIN SIGNAL PEPTIDASE"/>
    <property type="match status" value="1"/>
</dbReference>
<organism evidence="12 13">
    <name type="scientific">Agreia pratensis</name>
    <dbReference type="NCBI Taxonomy" id="150121"/>
    <lineage>
        <taxon>Bacteria</taxon>
        <taxon>Bacillati</taxon>
        <taxon>Actinomycetota</taxon>
        <taxon>Actinomycetes</taxon>
        <taxon>Micrococcales</taxon>
        <taxon>Microbacteriaceae</taxon>
        <taxon>Agreia</taxon>
    </lineage>
</organism>
<dbReference type="EC" id="3.4.23.36" evidence="9"/>
<dbReference type="Proteomes" id="UP000193244">
    <property type="component" value="Unassembled WGS sequence"/>
</dbReference>
<accession>A0A1X7L818</accession>
<dbReference type="AlphaFoldDB" id="A0A1X7L818"/>
<evidence type="ECO:0000256" key="4">
    <source>
        <dbReference type="ARBA" id="ARBA00022692"/>
    </source>
</evidence>